<dbReference type="GO" id="GO:0004540">
    <property type="term" value="F:RNA nuclease activity"/>
    <property type="evidence" value="ECO:0007669"/>
    <property type="project" value="InterPro"/>
</dbReference>
<comment type="caution">
    <text evidence="6">The sequence shown here is derived from an EMBL/GenBank/DDBJ whole genome shotgun (WGS) entry which is preliminary data.</text>
</comment>
<dbReference type="EMBL" id="BART01019689">
    <property type="protein sequence ID" value="GAG95003.1"/>
    <property type="molecule type" value="Genomic_DNA"/>
</dbReference>
<dbReference type="PANTHER" id="PTHR34139:SF1">
    <property type="entry name" value="RNASE MJ1380-RELATED"/>
    <property type="match status" value="1"/>
</dbReference>
<dbReference type="GO" id="GO:0000166">
    <property type="term" value="F:nucleotide binding"/>
    <property type="evidence" value="ECO:0007669"/>
    <property type="project" value="UniProtKB-KW"/>
</dbReference>
<evidence type="ECO:0000256" key="1">
    <source>
        <dbReference type="ARBA" id="ARBA00022553"/>
    </source>
</evidence>
<dbReference type="GO" id="GO:0016787">
    <property type="term" value="F:hydrolase activity"/>
    <property type="evidence" value="ECO:0007669"/>
    <property type="project" value="UniProtKB-KW"/>
</dbReference>
<dbReference type="InterPro" id="IPR008201">
    <property type="entry name" value="HepT-like"/>
</dbReference>
<evidence type="ECO:0000256" key="2">
    <source>
        <dbReference type="ARBA" id="ARBA00022649"/>
    </source>
</evidence>
<keyword evidence="3" id="KW-0540">Nuclease</keyword>
<dbReference type="Pfam" id="PF01934">
    <property type="entry name" value="HepT-like"/>
    <property type="match status" value="1"/>
</dbReference>
<protein>
    <recommendedName>
        <fullName evidence="7">DUF86 domain-containing protein</fullName>
    </recommendedName>
</protein>
<dbReference type="GO" id="GO:0110001">
    <property type="term" value="C:toxin-antitoxin complex"/>
    <property type="evidence" value="ECO:0007669"/>
    <property type="project" value="InterPro"/>
</dbReference>
<dbReference type="AlphaFoldDB" id="X1CFI0"/>
<dbReference type="PANTHER" id="PTHR34139">
    <property type="entry name" value="UPF0331 PROTEIN MJ0127"/>
    <property type="match status" value="1"/>
</dbReference>
<name>X1CFI0_9ZZZZ</name>
<proteinExistence type="predicted"/>
<reference evidence="6" key="1">
    <citation type="journal article" date="2014" name="Front. Microbiol.">
        <title>High frequency of phylogenetically diverse reductive dehalogenase-homologous genes in deep subseafloor sedimentary metagenomes.</title>
        <authorList>
            <person name="Kawai M."/>
            <person name="Futagami T."/>
            <person name="Toyoda A."/>
            <person name="Takaki Y."/>
            <person name="Nishi S."/>
            <person name="Hori S."/>
            <person name="Arai W."/>
            <person name="Tsubouchi T."/>
            <person name="Morono Y."/>
            <person name="Uchiyama I."/>
            <person name="Ito T."/>
            <person name="Fujiyama A."/>
            <person name="Inagaki F."/>
            <person name="Takami H."/>
        </authorList>
    </citation>
    <scope>NUCLEOTIDE SEQUENCE</scope>
    <source>
        <strain evidence="6">Expedition CK06-06</strain>
    </source>
</reference>
<keyword evidence="1" id="KW-0597">Phosphoprotein</keyword>
<dbReference type="InterPro" id="IPR051813">
    <property type="entry name" value="HepT_RNase_toxin"/>
</dbReference>
<evidence type="ECO:0000256" key="3">
    <source>
        <dbReference type="ARBA" id="ARBA00022722"/>
    </source>
</evidence>
<keyword evidence="4" id="KW-0547">Nucleotide-binding</keyword>
<keyword evidence="5" id="KW-0378">Hydrolase</keyword>
<organism evidence="6">
    <name type="scientific">marine sediment metagenome</name>
    <dbReference type="NCBI Taxonomy" id="412755"/>
    <lineage>
        <taxon>unclassified sequences</taxon>
        <taxon>metagenomes</taxon>
        <taxon>ecological metagenomes</taxon>
    </lineage>
</organism>
<accession>X1CFI0</accession>
<keyword evidence="2" id="KW-1277">Toxin-antitoxin system</keyword>
<evidence type="ECO:0000313" key="6">
    <source>
        <dbReference type="EMBL" id="GAG95003.1"/>
    </source>
</evidence>
<sequence>MKRNMKLYLQDIWESILAIEEYTRKLAESAFYSNRQIQDAVVRRLEIIGEAVKNIDDDLRNKYPQIPWKKIAGMRDIITHEYFGIKIDRIWDVARKDLPNLKDKIKIIIEKENIY</sequence>
<evidence type="ECO:0008006" key="7">
    <source>
        <dbReference type="Google" id="ProtNLM"/>
    </source>
</evidence>
<evidence type="ECO:0000256" key="5">
    <source>
        <dbReference type="ARBA" id="ARBA00022801"/>
    </source>
</evidence>
<evidence type="ECO:0000256" key="4">
    <source>
        <dbReference type="ARBA" id="ARBA00022741"/>
    </source>
</evidence>
<gene>
    <name evidence="6" type="ORF">S01H4_36776</name>
</gene>